<dbReference type="eggNOG" id="ENOG5030AF4">
    <property type="taxonomic scope" value="Bacteria"/>
</dbReference>
<evidence type="ECO:0000256" key="1">
    <source>
        <dbReference type="SAM" id="Phobius"/>
    </source>
</evidence>
<evidence type="ECO:0000313" key="3">
    <source>
        <dbReference type="Proteomes" id="UP000051307"/>
    </source>
</evidence>
<sequence>MYLSTIISSKKVFKMSRQKKINLLKFLGIIVSGINVVISLMIMLNKYQIRRDKKKLADEGCAPLGED</sequence>
<dbReference type="EMBL" id="AZFU01000004">
    <property type="protein sequence ID" value="KRM06669.1"/>
    <property type="molecule type" value="Genomic_DNA"/>
</dbReference>
<proteinExistence type="predicted"/>
<reference evidence="2 3" key="1">
    <citation type="journal article" date="2015" name="Genome Announc.">
        <title>Expanding the biotechnology potential of lactobacilli through comparative genomics of 213 strains and associated genera.</title>
        <authorList>
            <person name="Sun Z."/>
            <person name="Harris H.M."/>
            <person name="McCann A."/>
            <person name="Guo C."/>
            <person name="Argimon S."/>
            <person name="Zhang W."/>
            <person name="Yang X."/>
            <person name="Jeffery I.B."/>
            <person name="Cooney J.C."/>
            <person name="Kagawa T.F."/>
            <person name="Liu W."/>
            <person name="Song Y."/>
            <person name="Salvetti E."/>
            <person name="Wrobel A."/>
            <person name="Rasinkangas P."/>
            <person name="Parkhill J."/>
            <person name="Rea M.C."/>
            <person name="O'Sullivan O."/>
            <person name="Ritari J."/>
            <person name="Douillard F.P."/>
            <person name="Paul Ross R."/>
            <person name="Yang R."/>
            <person name="Briner A.E."/>
            <person name="Felis G.E."/>
            <person name="de Vos W.M."/>
            <person name="Barrangou R."/>
            <person name="Klaenhammer T.R."/>
            <person name="Caufield P.W."/>
            <person name="Cui Y."/>
            <person name="Zhang H."/>
            <person name="O'Toole P.W."/>
        </authorList>
    </citation>
    <scope>NUCLEOTIDE SEQUENCE [LARGE SCALE GENOMIC DNA]</scope>
    <source>
        <strain evidence="2 3">DSM 16761</strain>
    </source>
</reference>
<keyword evidence="1" id="KW-1133">Transmembrane helix</keyword>
<feature type="transmembrane region" description="Helical" evidence="1">
    <location>
        <begin position="21"/>
        <end position="44"/>
    </location>
</feature>
<dbReference type="Proteomes" id="UP000051307">
    <property type="component" value="Unassembled WGS sequence"/>
</dbReference>
<comment type="caution">
    <text evidence="2">The sequence shown here is derived from an EMBL/GenBank/DDBJ whole genome shotgun (WGS) entry which is preliminary data.</text>
</comment>
<evidence type="ECO:0000313" key="2">
    <source>
        <dbReference type="EMBL" id="KRM06669.1"/>
    </source>
</evidence>
<gene>
    <name evidence="2" type="ORF">FC59_GL001585</name>
</gene>
<dbReference type="AlphaFoldDB" id="A0A0R1VMT2"/>
<name>A0A0R1VMT2_9LACO</name>
<keyword evidence="1" id="KW-0472">Membrane</keyword>
<dbReference type="PATRIC" id="fig|1423767.3.peg.1646"/>
<organism evidence="2 3">
    <name type="scientific">Lactobacillus kitasatonis DSM 16761 = JCM 1039</name>
    <dbReference type="NCBI Taxonomy" id="1423767"/>
    <lineage>
        <taxon>Bacteria</taxon>
        <taxon>Bacillati</taxon>
        <taxon>Bacillota</taxon>
        <taxon>Bacilli</taxon>
        <taxon>Lactobacillales</taxon>
        <taxon>Lactobacillaceae</taxon>
        <taxon>Lactobacillus</taxon>
    </lineage>
</organism>
<protein>
    <submittedName>
        <fullName evidence="2">Uncharacterized protein</fullName>
    </submittedName>
</protein>
<accession>A0A0R1VMT2</accession>
<keyword evidence="1" id="KW-0812">Transmembrane</keyword>